<evidence type="ECO:0000313" key="9">
    <source>
        <dbReference type="Proteomes" id="UP001596250"/>
    </source>
</evidence>
<dbReference type="PROSITE" id="PS50983">
    <property type="entry name" value="FE_B12_PBP"/>
    <property type="match status" value="1"/>
</dbReference>
<feature type="domain" description="Fe/B12 periplasmic-binding" evidence="7">
    <location>
        <begin position="72"/>
        <end position="337"/>
    </location>
</feature>
<accession>A0ABW1IP18</accession>
<dbReference type="EMBL" id="JBHSQV010000136">
    <property type="protein sequence ID" value="MFC5986822.1"/>
    <property type="molecule type" value="Genomic_DNA"/>
</dbReference>
<comment type="caution">
    <text evidence="8">The sequence shown here is derived from an EMBL/GenBank/DDBJ whole genome shotgun (WGS) entry which is preliminary data.</text>
</comment>
<name>A0ABW1IP18_9BACL</name>
<dbReference type="Proteomes" id="UP001596250">
    <property type="component" value="Unassembled WGS sequence"/>
</dbReference>
<protein>
    <submittedName>
        <fullName evidence="8">Fe(3+) dicitrate ABC transporter substrate-binding protein</fullName>
    </submittedName>
</protein>
<keyword evidence="9" id="KW-1185">Reference proteome</keyword>
<comment type="similarity">
    <text evidence="2">Belongs to the bacterial solute-binding protein 8 family.</text>
</comment>
<proteinExistence type="inferred from homology"/>
<reference evidence="9" key="1">
    <citation type="journal article" date="2019" name="Int. J. Syst. Evol. Microbiol.">
        <title>The Global Catalogue of Microorganisms (GCM) 10K type strain sequencing project: providing services to taxonomists for standard genome sequencing and annotation.</title>
        <authorList>
            <consortium name="The Broad Institute Genomics Platform"/>
            <consortium name="The Broad Institute Genome Sequencing Center for Infectious Disease"/>
            <person name="Wu L."/>
            <person name="Ma J."/>
        </authorList>
    </citation>
    <scope>NUCLEOTIDE SEQUENCE [LARGE SCALE GENOMIC DNA]</scope>
    <source>
        <strain evidence="9">CCM 8749</strain>
    </source>
</reference>
<evidence type="ECO:0000256" key="3">
    <source>
        <dbReference type="ARBA" id="ARBA00022448"/>
    </source>
</evidence>
<evidence type="ECO:0000256" key="6">
    <source>
        <dbReference type="SAM" id="SignalP"/>
    </source>
</evidence>
<evidence type="ECO:0000313" key="8">
    <source>
        <dbReference type="EMBL" id="MFC5986822.1"/>
    </source>
</evidence>
<keyword evidence="3" id="KW-0813">Transport</keyword>
<gene>
    <name evidence="8" type="ORF">ACFPXP_10370</name>
</gene>
<dbReference type="SUPFAM" id="SSF53807">
    <property type="entry name" value="Helical backbone' metal receptor"/>
    <property type="match status" value="1"/>
</dbReference>
<evidence type="ECO:0000259" key="7">
    <source>
        <dbReference type="PROSITE" id="PS50983"/>
    </source>
</evidence>
<keyword evidence="4 6" id="KW-0732">Signal</keyword>
<feature type="compositionally biased region" description="Low complexity" evidence="5">
    <location>
        <begin position="32"/>
        <end position="52"/>
    </location>
</feature>
<evidence type="ECO:0000256" key="5">
    <source>
        <dbReference type="SAM" id="MobiDB-lite"/>
    </source>
</evidence>
<feature type="region of interest" description="Disordered" evidence="5">
    <location>
        <begin position="32"/>
        <end position="66"/>
    </location>
</feature>
<dbReference type="InterPro" id="IPR051313">
    <property type="entry name" value="Bact_iron-sidero_bind"/>
</dbReference>
<dbReference type="PROSITE" id="PS51257">
    <property type="entry name" value="PROKAR_LIPOPROTEIN"/>
    <property type="match status" value="1"/>
</dbReference>
<dbReference type="Pfam" id="PF01497">
    <property type="entry name" value="Peripla_BP_2"/>
    <property type="match status" value="1"/>
</dbReference>
<feature type="chain" id="PRO_5046203411" evidence="6">
    <location>
        <begin position="22"/>
        <end position="337"/>
    </location>
</feature>
<organism evidence="8 9">
    <name type="scientific">Marinicrinis lubricantis</name>
    <dbReference type="NCBI Taxonomy" id="2086470"/>
    <lineage>
        <taxon>Bacteria</taxon>
        <taxon>Bacillati</taxon>
        <taxon>Bacillota</taxon>
        <taxon>Bacilli</taxon>
        <taxon>Bacillales</taxon>
        <taxon>Paenibacillaceae</taxon>
    </lineage>
</organism>
<dbReference type="NCBIfam" id="NF008501">
    <property type="entry name" value="PRK11411.1"/>
    <property type="match status" value="1"/>
</dbReference>
<evidence type="ECO:0000256" key="4">
    <source>
        <dbReference type="ARBA" id="ARBA00022729"/>
    </source>
</evidence>
<dbReference type="PANTHER" id="PTHR30532:SF29">
    <property type="entry name" value="FE(3+) DICITRATE-BINDING PERIPLASMIC PROTEIN"/>
    <property type="match status" value="1"/>
</dbReference>
<sequence length="337" mass="37074">MLFTRQSYINLMILILLTALIAGCSTNGNNHTTANNQNQIEDGSSSQDSTSSETRTIKHEMGETPITGTPKRIIALEFSYIDALAALDIKPIGAADDGDPNRLIEQVKSRIGEYTSVGTRKQPSLEIISSLQPDLIIADLKRHKDIYDDLQKIAPTIVLTSLEADYEGIMDGFTIIADAVGKKEEAEAILAAHQQAIDQFKSLVPADESRTVMPAVVTTDGFHAHSAISYTGSLLESIGLKNAIQDAHEGKLEKVNQYNKLNLEQVVEFDPDILFLIKDGDGGSIVDEWKNNPLWAEISAVKNDQVYEVSRTVWAWSRGLISAETILEDATQWLYAQ</sequence>
<dbReference type="Gene3D" id="3.40.50.1980">
    <property type="entry name" value="Nitrogenase molybdenum iron protein domain"/>
    <property type="match status" value="2"/>
</dbReference>
<comment type="subcellular location">
    <subcellularLocation>
        <location evidence="1">Cell envelope</location>
    </subcellularLocation>
</comment>
<evidence type="ECO:0000256" key="1">
    <source>
        <dbReference type="ARBA" id="ARBA00004196"/>
    </source>
</evidence>
<dbReference type="CDD" id="cd01146">
    <property type="entry name" value="FhuD"/>
    <property type="match status" value="1"/>
</dbReference>
<dbReference type="PANTHER" id="PTHR30532">
    <property type="entry name" value="IRON III DICITRATE-BINDING PERIPLASMIC PROTEIN"/>
    <property type="match status" value="1"/>
</dbReference>
<feature type="signal peptide" evidence="6">
    <location>
        <begin position="1"/>
        <end position="21"/>
    </location>
</feature>
<evidence type="ECO:0000256" key="2">
    <source>
        <dbReference type="ARBA" id="ARBA00008814"/>
    </source>
</evidence>
<dbReference type="InterPro" id="IPR002491">
    <property type="entry name" value="ABC_transptr_periplasmic_BD"/>
</dbReference>
<dbReference type="RefSeq" id="WP_379894135.1">
    <property type="nucleotide sequence ID" value="NZ_CBCSCT010000070.1"/>
</dbReference>